<reference evidence="2 3" key="1">
    <citation type="journal article" date="2016" name="Nat. Commun.">
        <title>Thousands of microbial genomes shed light on interconnected biogeochemical processes in an aquifer system.</title>
        <authorList>
            <person name="Anantharaman K."/>
            <person name="Brown C.T."/>
            <person name="Hug L.A."/>
            <person name="Sharon I."/>
            <person name="Castelle C.J."/>
            <person name="Probst A.J."/>
            <person name="Thomas B.C."/>
            <person name="Singh A."/>
            <person name="Wilkins M.J."/>
            <person name="Karaoz U."/>
            <person name="Brodie E.L."/>
            <person name="Williams K.H."/>
            <person name="Hubbard S.S."/>
            <person name="Banfield J.F."/>
        </authorList>
    </citation>
    <scope>NUCLEOTIDE SEQUENCE [LARGE SCALE GENOMIC DNA]</scope>
</reference>
<proteinExistence type="predicted"/>
<feature type="compositionally biased region" description="Low complexity" evidence="1">
    <location>
        <begin position="59"/>
        <end position="68"/>
    </location>
</feature>
<name>A0A1F8H5H1_9BACT</name>
<dbReference type="EMBL" id="MGKS01000014">
    <property type="protein sequence ID" value="OGN32470.1"/>
    <property type="molecule type" value="Genomic_DNA"/>
</dbReference>
<protein>
    <submittedName>
        <fullName evidence="2">Uncharacterized protein</fullName>
    </submittedName>
</protein>
<sequence length="101" mass="11072">MAGLIQTQTAREEGFKGRNPAPSALLYRLLNYGMVHARRNPWWVSQKPVPSKQKGGGKMKSPSSGPKKFSWKVTVEPKACQSSKFAGKSDRCGSGKCTKCK</sequence>
<accession>A0A1F8H5H1</accession>
<dbReference type="AlphaFoldDB" id="A0A1F8H5H1"/>
<evidence type="ECO:0000256" key="1">
    <source>
        <dbReference type="SAM" id="MobiDB-lite"/>
    </source>
</evidence>
<evidence type="ECO:0000313" key="2">
    <source>
        <dbReference type="EMBL" id="OGN32470.1"/>
    </source>
</evidence>
<comment type="caution">
    <text evidence="2">The sequence shown here is derived from an EMBL/GenBank/DDBJ whole genome shotgun (WGS) entry which is preliminary data.</text>
</comment>
<dbReference type="Proteomes" id="UP000177676">
    <property type="component" value="Unassembled WGS sequence"/>
</dbReference>
<gene>
    <name evidence="2" type="ORF">A3I92_01665</name>
</gene>
<organism evidence="2 3">
    <name type="scientific">Candidatus Yanofskybacteria bacterium RIFCSPLOWO2_02_FULL_43_10b</name>
    <dbReference type="NCBI Taxonomy" id="1802704"/>
    <lineage>
        <taxon>Bacteria</taxon>
        <taxon>Candidatus Yanofskyibacteriota</taxon>
    </lineage>
</organism>
<evidence type="ECO:0000313" key="3">
    <source>
        <dbReference type="Proteomes" id="UP000177676"/>
    </source>
</evidence>
<feature type="region of interest" description="Disordered" evidence="1">
    <location>
        <begin position="45"/>
        <end position="70"/>
    </location>
</feature>